<feature type="domain" description="HTH luxR-type" evidence="3">
    <location>
        <begin position="907"/>
        <end position="972"/>
    </location>
</feature>
<dbReference type="InterPro" id="IPR027417">
    <property type="entry name" value="P-loop_NTPase"/>
</dbReference>
<dbReference type="SUPFAM" id="SSF48452">
    <property type="entry name" value="TPR-like"/>
    <property type="match status" value="2"/>
</dbReference>
<evidence type="ECO:0000256" key="2">
    <source>
        <dbReference type="ARBA" id="ARBA00022840"/>
    </source>
</evidence>
<dbReference type="SMART" id="SM00421">
    <property type="entry name" value="HTH_LUXR"/>
    <property type="match status" value="1"/>
</dbReference>
<dbReference type="GO" id="GO:0005524">
    <property type="term" value="F:ATP binding"/>
    <property type="evidence" value="ECO:0007669"/>
    <property type="project" value="UniProtKB-KW"/>
</dbReference>
<dbReference type="PRINTS" id="PR00038">
    <property type="entry name" value="HTHLUXR"/>
</dbReference>
<dbReference type="InterPro" id="IPR036388">
    <property type="entry name" value="WH-like_DNA-bd_sf"/>
</dbReference>
<dbReference type="Proteomes" id="UP000231791">
    <property type="component" value="Chromosome"/>
</dbReference>
<dbReference type="GO" id="GO:0005737">
    <property type="term" value="C:cytoplasm"/>
    <property type="evidence" value="ECO:0007669"/>
    <property type="project" value="TreeGrafter"/>
</dbReference>
<dbReference type="EMBL" id="CP024985">
    <property type="protein sequence ID" value="ATZ23558.1"/>
    <property type="molecule type" value="Genomic_DNA"/>
</dbReference>
<dbReference type="Pfam" id="PF00196">
    <property type="entry name" value="GerE"/>
    <property type="match status" value="1"/>
</dbReference>
<gene>
    <name evidence="4" type="primary">nreC1</name>
    <name evidence="4" type="ORF">SLAV_08435</name>
</gene>
<keyword evidence="5" id="KW-1185">Reference proteome</keyword>
<evidence type="ECO:0000259" key="3">
    <source>
        <dbReference type="PROSITE" id="PS50043"/>
    </source>
</evidence>
<accession>A0A2K8PAQ6</accession>
<dbReference type="GO" id="GO:0006355">
    <property type="term" value="P:regulation of DNA-templated transcription"/>
    <property type="evidence" value="ECO:0007669"/>
    <property type="project" value="InterPro"/>
</dbReference>
<organism evidence="4 5">
    <name type="scientific">Streptomyces lavendulae subsp. lavendulae</name>
    <dbReference type="NCBI Taxonomy" id="58340"/>
    <lineage>
        <taxon>Bacteria</taxon>
        <taxon>Bacillati</taxon>
        <taxon>Actinomycetota</taxon>
        <taxon>Actinomycetes</taxon>
        <taxon>Kitasatosporales</taxon>
        <taxon>Streptomycetaceae</taxon>
        <taxon>Streptomyces</taxon>
    </lineage>
</organism>
<dbReference type="CDD" id="cd06170">
    <property type="entry name" value="LuxR_C_like"/>
    <property type="match status" value="1"/>
</dbReference>
<dbReference type="InterPro" id="IPR016032">
    <property type="entry name" value="Sig_transdc_resp-reg_C-effctor"/>
</dbReference>
<dbReference type="AlphaFoldDB" id="A0A2K8PAQ6"/>
<dbReference type="Pfam" id="PF13191">
    <property type="entry name" value="AAA_16"/>
    <property type="match status" value="1"/>
</dbReference>
<name>A0A2K8PAQ6_STRLA</name>
<dbReference type="KEGG" id="slx:SLAV_08435"/>
<dbReference type="PROSITE" id="PS50043">
    <property type="entry name" value="HTH_LUXR_2"/>
    <property type="match status" value="1"/>
</dbReference>
<evidence type="ECO:0000313" key="4">
    <source>
        <dbReference type="EMBL" id="ATZ23558.1"/>
    </source>
</evidence>
<sequence>MQGRAGSGSPGEGNSVEARLVEREHEWETLGDLLDSARRGRGRVAVISGAIAGGKTSLLECFTEHALSEGALVLEAAGSRAERYLPFGILRRILDSAAPLDPAVHAEATALLDAVSDRATDGEDAASAVESGMRVLPHVCASLLRIARDRTVVIAVDDVHHGDELSRAFLLCLARRVRQAGVLIVLTEAVRLLPAQLDFHAELKRQPNCTTLRLPLLSTEGTGRLLAGHFTGAAAQRLAADCQQATGGNPLLVKALLEDGLAALGDSEPFQPLRPAETFERAVLDCLHRGDPEMPAVARGIAVLGDACPPALLSRITDVHVKTAELALQDLERCGILRDGAFREAATRSAVLTATPPGALSALHQRAARLLHQEGAAALDVARHLLAARKPVEDWAIPLLQDAAEYALVEGDPELALSCGQLAVDSCPEGSLRTALKSRLVSIVWRSSPVAAESHLRQLSREFCAGRLTDRDLLHAVSCLAWMGEARHAAEEIRRLQSDADQARESGHPFAYEPGTLAAAQDWLCVISPPVRDVFATATAEPANAAVPGPTRTPATGRLAGTAAHEMPDDAHVPAAEAMRTALRGGHGEAAVAEATRVLQRYHLSDRTLTPLVLAVLTLVYAGRLDLALTWIDRLLGECSAHNAPTWQAALGAVRAEVSLRQGDLPGAAAQARQSMSLISVQCWGVGVALPLGVLIEAETQMGNIDEAMSLLEQPVPEAMLETRLGLHYLRARGRCHLATGRYHAALRDFLTCGELMRAWDMEAAEPAPWRLDAAEAWLAIGNVARAREYVEQQRQREAVPAGGRPRGALLFALARTSGDLAYRLKRLTEAVDALEQGEDRLQLARTLGELGSAYRAAGDFNRARMLVRKAWHVAKSCGAQPLCEEFTPGRGDGESAPVVAGREAEPPKEAEVLSEAEARVALLAARGHTNREIATKLYVTVSTVEQHLTRIYRKLKVKRRRDLPGRLWDLSLPGIA</sequence>
<proteinExistence type="predicted"/>
<dbReference type="GO" id="GO:0003677">
    <property type="term" value="F:DNA binding"/>
    <property type="evidence" value="ECO:0007669"/>
    <property type="project" value="InterPro"/>
</dbReference>
<evidence type="ECO:0000256" key="1">
    <source>
        <dbReference type="ARBA" id="ARBA00022741"/>
    </source>
</evidence>
<dbReference type="PANTHER" id="PTHR16305">
    <property type="entry name" value="TESTICULAR SOLUBLE ADENYLYL CYCLASE"/>
    <property type="match status" value="1"/>
</dbReference>
<dbReference type="Gene3D" id="1.10.10.10">
    <property type="entry name" value="Winged helix-like DNA-binding domain superfamily/Winged helix DNA-binding domain"/>
    <property type="match status" value="1"/>
</dbReference>
<keyword evidence="2" id="KW-0067">ATP-binding</keyword>
<evidence type="ECO:0000313" key="5">
    <source>
        <dbReference type="Proteomes" id="UP000231791"/>
    </source>
</evidence>
<dbReference type="Gene3D" id="1.25.40.10">
    <property type="entry name" value="Tetratricopeptide repeat domain"/>
    <property type="match status" value="2"/>
</dbReference>
<dbReference type="InterPro" id="IPR000792">
    <property type="entry name" value="Tscrpt_reg_LuxR_C"/>
</dbReference>
<reference evidence="4 5" key="1">
    <citation type="submission" date="2017-11" db="EMBL/GenBank/DDBJ databases">
        <title>Complete genome sequence of Streptomyces lavendulae subsp. lavendulae CCM 3239 (formerly 'Streptomyces aureofaciens CCM 3239'), the producer of the angucycline-type antibiotic auricin.</title>
        <authorList>
            <person name="Busche T."/>
            <person name="Novakova R."/>
            <person name="Al'Dilaimi A."/>
            <person name="Homerova D."/>
            <person name="Feckova L."/>
            <person name="Rezuchova B."/>
            <person name="Mingyar E."/>
            <person name="Csolleiova D."/>
            <person name="Bekeova C."/>
            <person name="Winkler A."/>
            <person name="Sevcikova B."/>
            <person name="Kalinowski J."/>
            <person name="Kormanec J."/>
            <person name="Ruckert C."/>
        </authorList>
    </citation>
    <scope>NUCLEOTIDE SEQUENCE [LARGE SCALE GENOMIC DNA]</scope>
    <source>
        <strain evidence="4 5">CCM 3239</strain>
    </source>
</reference>
<dbReference type="SUPFAM" id="SSF52540">
    <property type="entry name" value="P-loop containing nucleoside triphosphate hydrolases"/>
    <property type="match status" value="1"/>
</dbReference>
<dbReference type="GO" id="GO:0004016">
    <property type="term" value="F:adenylate cyclase activity"/>
    <property type="evidence" value="ECO:0007669"/>
    <property type="project" value="TreeGrafter"/>
</dbReference>
<dbReference type="InterPro" id="IPR041664">
    <property type="entry name" value="AAA_16"/>
</dbReference>
<keyword evidence="1" id="KW-0547">Nucleotide-binding</keyword>
<protein>
    <submittedName>
        <fullName evidence="4">Oxygen regulatory protein NreC</fullName>
    </submittedName>
</protein>
<dbReference type="PROSITE" id="PS00622">
    <property type="entry name" value="HTH_LUXR_1"/>
    <property type="match status" value="1"/>
</dbReference>
<dbReference type="InterPro" id="IPR011990">
    <property type="entry name" value="TPR-like_helical_dom_sf"/>
</dbReference>
<dbReference type="SUPFAM" id="SSF46894">
    <property type="entry name" value="C-terminal effector domain of the bipartite response regulators"/>
    <property type="match status" value="1"/>
</dbReference>
<dbReference type="PANTHER" id="PTHR16305:SF35">
    <property type="entry name" value="TRANSCRIPTIONAL ACTIVATOR DOMAIN"/>
    <property type="match status" value="1"/>
</dbReference>